<reference evidence="1 2" key="1">
    <citation type="journal article" date="2014" name="Genome Announc.">
        <title>Draft Genome Sequences of Marine Flavobacterium Algibacter lectus Strains SS8 and NR4.</title>
        <authorList>
            <person name="Takatani N."/>
            <person name="Nakanishi M."/>
            <person name="Meirelles P."/>
            <person name="Mino S."/>
            <person name="Suda W."/>
            <person name="Oshima K."/>
            <person name="Hattori M."/>
            <person name="Ohkuma M."/>
            <person name="Hosokawa M."/>
            <person name="Miyashita K."/>
            <person name="Thompson F.L."/>
            <person name="Niwa A."/>
            <person name="Sawabe T."/>
            <person name="Sawabe T."/>
        </authorList>
    </citation>
    <scope>NUCLEOTIDE SEQUENCE [LARGE SCALE GENOMIC DNA]</scope>
    <source>
        <strain evidence="2">JCM19274</strain>
    </source>
</reference>
<protein>
    <submittedName>
        <fullName evidence="1">Putative outer membrane protein</fullName>
    </submittedName>
</protein>
<dbReference type="AlphaFoldDB" id="A0A090X1L8"/>
<evidence type="ECO:0000313" key="2">
    <source>
        <dbReference type="Proteomes" id="UP000029643"/>
    </source>
</evidence>
<accession>A0A090X1L8</accession>
<sequence length="170" mass="18933">MDLHLGASYKGFDFNAFIQGVGKRDIAPLTGSLKKQFLGPNQGPFHSNVYAEHLDYYRPADTDSPLGANTDSYFARPYAVNNGKNNRNYSKQVDRYIQNGAYARLKTIQLGYTIPSEVTDKYKIDRFRIFITGENLLTVSDLLFYDPESVAGQFSGGSSYPLSKTFSLGG</sequence>
<comment type="caution">
    <text evidence="1">The sequence shown here is derived from an EMBL/GenBank/DDBJ whole genome shotgun (WGS) entry which is preliminary data.</text>
</comment>
<organism evidence="1 2">
    <name type="scientific">Algibacter lectus</name>
    <dbReference type="NCBI Taxonomy" id="221126"/>
    <lineage>
        <taxon>Bacteria</taxon>
        <taxon>Pseudomonadati</taxon>
        <taxon>Bacteroidota</taxon>
        <taxon>Flavobacteriia</taxon>
        <taxon>Flavobacteriales</taxon>
        <taxon>Flavobacteriaceae</taxon>
        <taxon>Algibacter</taxon>
    </lineage>
</organism>
<dbReference type="EMBL" id="BBNU01000019">
    <property type="protein sequence ID" value="GAL81849.1"/>
    <property type="molecule type" value="Genomic_DNA"/>
</dbReference>
<gene>
    <name evidence="1" type="ORF">JCM19274_2833</name>
</gene>
<evidence type="ECO:0000313" key="1">
    <source>
        <dbReference type="EMBL" id="GAL81849.1"/>
    </source>
</evidence>
<dbReference type="Proteomes" id="UP000029643">
    <property type="component" value="Unassembled WGS sequence"/>
</dbReference>
<proteinExistence type="predicted"/>
<name>A0A090X1L8_9FLAO</name>